<evidence type="ECO:0000256" key="5">
    <source>
        <dbReference type="SAM" id="Phobius"/>
    </source>
</evidence>
<gene>
    <name evidence="7" type="ORF">PXEA_LOCUS34040</name>
</gene>
<evidence type="ECO:0000313" key="7">
    <source>
        <dbReference type="EMBL" id="VEL40600.1"/>
    </source>
</evidence>
<dbReference type="AlphaFoldDB" id="A0A448XN24"/>
<evidence type="ECO:0000256" key="1">
    <source>
        <dbReference type="ARBA" id="ARBA00004141"/>
    </source>
</evidence>
<keyword evidence="3 5" id="KW-1133">Transmembrane helix</keyword>
<dbReference type="GO" id="GO:0006817">
    <property type="term" value="P:phosphate ion transport"/>
    <property type="evidence" value="ECO:0007669"/>
    <property type="project" value="TreeGrafter"/>
</dbReference>
<feature type="domain" description="EXS" evidence="6">
    <location>
        <begin position="1"/>
        <end position="73"/>
    </location>
</feature>
<reference evidence="7" key="1">
    <citation type="submission" date="2018-11" db="EMBL/GenBank/DDBJ databases">
        <authorList>
            <consortium name="Pathogen Informatics"/>
        </authorList>
    </citation>
    <scope>NUCLEOTIDE SEQUENCE</scope>
</reference>
<dbReference type="GO" id="GO:0005794">
    <property type="term" value="C:Golgi apparatus"/>
    <property type="evidence" value="ECO:0007669"/>
    <property type="project" value="TreeGrafter"/>
</dbReference>
<dbReference type="EMBL" id="CAAALY010265573">
    <property type="protein sequence ID" value="VEL40600.1"/>
    <property type="molecule type" value="Genomic_DNA"/>
</dbReference>
<dbReference type="InterPro" id="IPR004342">
    <property type="entry name" value="EXS_C"/>
</dbReference>
<dbReference type="PANTHER" id="PTHR10783">
    <property type="entry name" value="XENOTROPIC AND POLYTROPIC RETROVIRUS RECEPTOR 1-RELATED"/>
    <property type="match status" value="1"/>
</dbReference>
<dbReference type="OrthoDB" id="6281077at2759"/>
<name>A0A448XN24_9PLAT</name>
<evidence type="ECO:0000256" key="4">
    <source>
        <dbReference type="ARBA" id="ARBA00023136"/>
    </source>
</evidence>
<protein>
    <recommendedName>
        <fullName evidence="6">EXS domain-containing protein</fullName>
    </recommendedName>
</protein>
<keyword evidence="2 5" id="KW-0812">Transmembrane</keyword>
<keyword evidence="8" id="KW-1185">Reference proteome</keyword>
<dbReference type="GO" id="GO:0005886">
    <property type="term" value="C:plasma membrane"/>
    <property type="evidence" value="ECO:0007669"/>
    <property type="project" value="TreeGrafter"/>
</dbReference>
<feature type="transmembrane region" description="Helical" evidence="5">
    <location>
        <begin position="26"/>
        <end position="48"/>
    </location>
</feature>
<comment type="caution">
    <text evidence="7">The sequence shown here is derived from an EMBL/GenBank/DDBJ whole genome shotgun (WGS) entry which is preliminary data.</text>
</comment>
<dbReference type="GO" id="GO:0016036">
    <property type="term" value="P:cellular response to phosphate starvation"/>
    <property type="evidence" value="ECO:0007669"/>
    <property type="project" value="TreeGrafter"/>
</dbReference>
<evidence type="ECO:0000313" key="8">
    <source>
        <dbReference type="Proteomes" id="UP000784294"/>
    </source>
</evidence>
<sequence length="73" mass="8820">MDWGLMDCEAKESKLLRDELVYRFRAYYYLAIIEDFLIRMAWIPILTLQRLNSQHLDLIRTILAVAEVIRYIN</sequence>
<evidence type="ECO:0000256" key="2">
    <source>
        <dbReference type="ARBA" id="ARBA00022692"/>
    </source>
</evidence>
<dbReference type="GO" id="GO:0000822">
    <property type="term" value="F:inositol hexakisphosphate binding"/>
    <property type="evidence" value="ECO:0007669"/>
    <property type="project" value="TreeGrafter"/>
</dbReference>
<comment type="subcellular location">
    <subcellularLocation>
        <location evidence="1">Membrane</location>
        <topology evidence="1">Multi-pass membrane protein</topology>
    </subcellularLocation>
</comment>
<evidence type="ECO:0000259" key="6">
    <source>
        <dbReference type="PROSITE" id="PS51380"/>
    </source>
</evidence>
<dbReference type="Pfam" id="PF03124">
    <property type="entry name" value="EXS"/>
    <property type="match status" value="1"/>
</dbReference>
<accession>A0A448XN24</accession>
<dbReference type="PROSITE" id="PS51380">
    <property type="entry name" value="EXS"/>
    <property type="match status" value="1"/>
</dbReference>
<dbReference type="PANTHER" id="PTHR10783:SF103">
    <property type="entry name" value="SOLUTE CARRIER FAMILY 53 MEMBER 1"/>
    <property type="match status" value="1"/>
</dbReference>
<dbReference type="Proteomes" id="UP000784294">
    <property type="component" value="Unassembled WGS sequence"/>
</dbReference>
<keyword evidence="4 5" id="KW-0472">Membrane</keyword>
<proteinExistence type="predicted"/>
<evidence type="ECO:0000256" key="3">
    <source>
        <dbReference type="ARBA" id="ARBA00022989"/>
    </source>
</evidence>
<organism evidence="7 8">
    <name type="scientific">Protopolystoma xenopodis</name>
    <dbReference type="NCBI Taxonomy" id="117903"/>
    <lineage>
        <taxon>Eukaryota</taxon>
        <taxon>Metazoa</taxon>
        <taxon>Spiralia</taxon>
        <taxon>Lophotrochozoa</taxon>
        <taxon>Platyhelminthes</taxon>
        <taxon>Monogenea</taxon>
        <taxon>Polyopisthocotylea</taxon>
        <taxon>Polystomatidea</taxon>
        <taxon>Polystomatidae</taxon>
        <taxon>Protopolystoma</taxon>
    </lineage>
</organism>